<keyword evidence="3" id="KW-1185">Reference proteome</keyword>
<protein>
    <submittedName>
        <fullName evidence="2">DUF885 domain-containing protein</fullName>
    </submittedName>
</protein>
<evidence type="ECO:0000313" key="3">
    <source>
        <dbReference type="Proteomes" id="UP000501058"/>
    </source>
</evidence>
<sequence length="625" mass="67949">MRGGGDPAAARDRPRGEAPHRAPRREGPRRRPARLTAGRAGGGPRRRCEDLPATRTSSRAGSLGTVQGVRENTAIDQLAEDHTRALVAASPLLATVLGVPGSEHLLDDLSPAGHDAMAALNRATLSRLADLEPVDATDEVTAASLRDRLGLELESHEAGDHERDLNNIASPVQGYRDGFDLMPTATAEHWAHIAARMSALPDALAGYAETLRAGVAHGRVPALRQVELAVAETAGLADADGSFFTTFAAGARPDGSPAAGALAEDLARGAAAARSAYATLSQVLRDEIAPHAPQEDAVGRERYARASRYFLGATVDLDETYEWGVEELARITAEQEAIAREIAGPDATVADAVAALDADPARRLVGTAALKAWMQERADEAIAKLNGVQFDIPEPLLTIECMIAPTQSGGIYYTGPTDDWSRPGRMWWSVPPQVTEFNTWRELTTVYHEGVPGHHLQIGQAVYNADELNWWRRQICWLSGHGEGWALYSERLMDEFGFLQDPGDRFGMLDSQRLRATRVVLDLGVHLGKPAFARYGGGTWDYDKAWQLMKDNVNMDDGFLRFELNRYMGWPGQAPSYKVGQRLWEQIRTDAAAAAGEDFSLRDFHRRALNLGSVPLDVLRDALLG</sequence>
<reference evidence="2 3" key="1">
    <citation type="submission" date="2020-03" db="EMBL/GenBank/DDBJ databases">
        <title>Propioniciclava sp. nov., isolated from Hydrophilus acuminatus.</title>
        <authorList>
            <person name="Hyun D.-W."/>
            <person name="Bae J.-W."/>
        </authorList>
    </citation>
    <scope>NUCLEOTIDE SEQUENCE [LARGE SCALE GENOMIC DNA]</scope>
    <source>
        <strain evidence="2 3">HDW11</strain>
    </source>
</reference>
<dbReference type="Pfam" id="PF05960">
    <property type="entry name" value="DUF885"/>
    <property type="match status" value="1"/>
</dbReference>
<feature type="compositionally biased region" description="Basic and acidic residues" evidence="1">
    <location>
        <begin position="9"/>
        <end position="26"/>
    </location>
</feature>
<dbReference type="Proteomes" id="UP000501058">
    <property type="component" value="Chromosome"/>
</dbReference>
<evidence type="ECO:0000256" key="1">
    <source>
        <dbReference type="SAM" id="MobiDB-lite"/>
    </source>
</evidence>
<name>A0A6G7Y5I6_9ACTN</name>
<dbReference type="EMBL" id="CP049865">
    <property type="protein sequence ID" value="QIK71936.1"/>
    <property type="molecule type" value="Genomic_DNA"/>
</dbReference>
<feature type="region of interest" description="Disordered" evidence="1">
    <location>
        <begin position="1"/>
        <end position="66"/>
    </location>
</feature>
<dbReference type="PANTHER" id="PTHR33361">
    <property type="entry name" value="GLR0591 PROTEIN"/>
    <property type="match status" value="1"/>
</dbReference>
<gene>
    <name evidence="2" type="ORF">G7070_06220</name>
</gene>
<dbReference type="PANTHER" id="PTHR33361:SF2">
    <property type="entry name" value="DUF885 DOMAIN-CONTAINING PROTEIN"/>
    <property type="match status" value="1"/>
</dbReference>
<proteinExistence type="predicted"/>
<accession>A0A6G7Y5I6</accession>
<dbReference type="InterPro" id="IPR010281">
    <property type="entry name" value="DUF885"/>
</dbReference>
<organism evidence="2 3">
    <name type="scientific">Propioniciclava coleopterorum</name>
    <dbReference type="NCBI Taxonomy" id="2714937"/>
    <lineage>
        <taxon>Bacteria</taxon>
        <taxon>Bacillati</taxon>
        <taxon>Actinomycetota</taxon>
        <taxon>Actinomycetes</taxon>
        <taxon>Propionibacteriales</taxon>
        <taxon>Propionibacteriaceae</taxon>
        <taxon>Propioniciclava</taxon>
    </lineage>
</organism>
<evidence type="ECO:0000313" key="2">
    <source>
        <dbReference type="EMBL" id="QIK71936.1"/>
    </source>
</evidence>
<dbReference type="AlphaFoldDB" id="A0A6G7Y5I6"/>
<dbReference type="KEGG" id="prv:G7070_06220"/>